<dbReference type="Proteomes" id="UP000319255">
    <property type="component" value="Unassembled WGS sequence"/>
</dbReference>
<proteinExistence type="predicted"/>
<dbReference type="EMBL" id="VFRP01000013">
    <property type="protein sequence ID" value="TPE49769.1"/>
    <property type="molecule type" value="Genomic_DNA"/>
</dbReference>
<keyword evidence="2" id="KW-1185">Reference proteome</keyword>
<keyword evidence="1" id="KW-0223">Dioxygenase</keyword>
<reference evidence="1 2" key="1">
    <citation type="submission" date="2019-06" db="EMBL/GenBank/DDBJ databases">
        <title>A novel bacterium of genus Amaricoccus, isolated from marine sediment.</title>
        <authorList>
            <person name="Huang H."/>
            <person name="Mo K."/>
            <person name="Hu Y."/>
        </authorList>
    </citation>
    <scope>NUCLEOTIDE SEQUENCE [LARGE SCALE GENOMIC DNA]</scope>
    <source>
        <strain evidence="1 2">HB172011</strain>
    </source>
</reference>
<dbReference type="OrthoDB" id="7687262at2"/>
<gene>
    <name evidence="1" type="ORF">FJM51_13640</name>
</gene>
<accession>A0A501WJS1</accession>
<sequence>MIAPAEARALLGRLRIAPRGAFRLRIDAPPGGGAGASTAARVALARAAALGAGRPAPVPETLARACVATEGASDPLMYPDPARLLWSSRTGHVLAMAPALPPLEILGGFLGPPRRTDPRDTDFPDIADLARAWPSATADAAALAALASESARRTLAHRGLPADPTEALGRGLGALGFAIAHTGSARALLFRPGRVPPGAAAALRAAGFAGVIRFRTGGRA</sequence>
<protein>
    <submittedName>
        <fullName evidence="1">Biphenyl 2,3-dioxygenase</fullName>
    </submittedName>
</protein>
<evidence type="ECO:0000313" key="1">
    <source>
        <dbReference type="EMBL" id="TPE49769.1"/>
    </source>
</evidence>
<evidence type="ECO:0000313" key="2">
    <source>
        <dbReference type="Proteomes" id="UP000319255"/>
    </source>
</evidence>
<organism evidence="1 2">
    <name type="scientific">Amaricoccus solimangrovi</name>
    <dbReference type="NCBI Taxonomy" id="2589815"/>
    <lineage>
        <taxon>Bacteria</taxon>
        <taxon>Pseudomonadati</taxon>
        <taxon>Pseudomonadota</taxon>
        <taxon>Alphaproteobacteria</taxon>
        <taxon>Rhodobacterales</taxon>
        <taxon>Paracoccaceae</taxon>
        <taxon>Amaricoccus</taxon>
    </lineage>
</organism>
<name>A0A501WJS1_9RHOB</name>
<dbReference type="GO" id="GO:0051213">
    <property type="term" value="F:dioxygenase activity"/>
    <property type="evidence" value="ECO:0007669"/>
    <property type="project" value="UniProtKB-KW"/>
</dbReference>
<dbReference type="AlphaFoldDB" id="A0A501WJS1"/>
<comment type="caution">
    <text evidence="1">The sequence shown here is derived from an EMBL/GenBank/DDBJ whole genome shotgun (WGS) entry which is preliminary data.</text>
</comment>
<keyword evidence="1" id="KW-0560">Oxidoreductase</keyword>